<dbReference type="RefSeq" id="WP_307260980.1">
    <property type="nucleotide sequence ID" value="NZ_JAUSVL010000001.1"/>
</dbReference>
<name>A0AAE4ANL2_9BACT</name>
<dbReference type="InterPro" id="IPR014710">
    <property type="entry name" value="RmlC-like_jellyroll"/>
</dbReference>
<gene>
    <name evidence="1" type="ORF">J3R75_001647</name>
</gene>
<evidence type="ECO:0000313" key="1">
    <source>
        <dbReference type="EMBL" id="MDQ0289540.1"/>
    </source>
</evidence>
<proteinExistence type="predicted"/>
<evidence type="ECO:0000313" key="2">
    <source>
        <dbReference type="Proteomes" id="UP001238163"/>
    </source>
</evidence>
<dbReference type="AlphaFoldDB" id="A0AAE4ANL2"/>
<sequence>MNKTHLLSVERLCSGQERIEELLRRPGLRVERIVSMQAASSPDFWYDQDWDEWVAVLAGCGTLLFADGPERVALQAGEAMLIAAHCRHRVESTDPDNATIWLAIHFPPTEDK</sequence>
<protein>
    <submittedName>
        <fullName evidence="1">Cupin 2 domain-containing protein</fullName>
    </submittedName>
</protein>
<reference evidence="1" key="1">
    <citation type="submission" date="2023-07" db="EMBL/GenBank/DDBJ databases">
        <title>Genomic Encyclopedia of Type Strains, Phase IV (KMG-IV): sequencing the most valuable type-strain genomes for metagenomic binning, comparative biology and taxonomic classification.</title>
        <authorList>
            <person name="Goeker M."/>
        </authorList>
    </citation>
    <scope>NUCLEOTIDE SEQUENCE</scope>
    <source>
        <strain evidence="1">DSM 24202</strain>
    </source>
</reference>
<dbReference type="Gene3D" id="2.60.120.10">
    <property type="entry name" value="Jelly Rolls"/>
    <property type="match status" value="1"/>
</dbReference>
<dbReference type="EMBL" id="JAUSVL010000001">
    <property type="protein sequence ID" value="MDQ0289540.1"/>
    <property type="molecule type" value="Genomic_DNA"/>
</dbReference>
<dbReference type="InterPro" id="IPR011051">
    <property type="entry name" value="RmlC_Cupin_sf"/>
</dbReference>
<keyword evidence="2" id="KW-1185">Reference proteome</keyword>
<dbReference type="CDD" id="cd06981">
    <property type="entry name" value="cupin_reut_a1446"/>
    <property type="match status" value="1"/>
</dbReference>
<comment type="caution">
    <text evidence="1">The sequence shown here is derived from an EMBL/GenBank/DDBJ whole genome shotgun (WGS) entry which is preliminary data.</text>
</comment>
<organism evidence="1 2">
    <name type="scientific">Oligosphaera ethanolica</name>
    <dbReference type="NCBI Taxonomy" id="760260"/>
    <lineage>
        <taxon>Bacteria</taxon>
        <taxon>Pseudomonadati</taxon>
        <taxon>Lentisphaerota</taxon>
        <taxon>Oligosphaeria</taxon>
        <taxon>Oligosphaerales</taxon>
        <taxon>Oligosphaeraceae</taxon>
        <taxon>Oligosphaera</taxon>
    </lineage>
</organism>
<dbReference type="SUPFAM" id="SSF51182">
    <property type="entry name" value="RmlC-like cupins"/>
    <property type="match status" value="1"/>
</dbReference>
<accession>A0AAE4ANL2</accession>
<dbReference type="Proteomes" id="UP001238163">
    <property type="component" value="Unassembled WGS sequence"/>
</dbReference>